<keyword evidence="2" id="KW-0813">Transport</keyword>
<evidence type="ECO:0000256" key="3">
    <source>
        <dbReference type="ARBA" id="ARBA00022723"/>
    </source>
</evidence>
<evidence type="ECO:0000259" key="6">
    <source>
        <dbReference type="Pfam" id="PF01880"/>
    </source>
</evidence>
<dbReference type="InterPro" id="IPR002742">
    <property type="entry name" value="Desulfoferrodoxin_Fe-bd_dom"/>
</dbReference>
<evidence type="ECO:0000256" key="1">
    <source>
        <dbReference type="ARBA" id="ARBA00005941"/>
    </source>
</evidence>
<dbReference type="GO" id="GO:0050605">
    <property type="term" value="F:superoxide reductase activity"/>
    <property type="evidence" value="ECO:0007669"/>
    <property type="project" value="UniProtKB-EC"/>
</dbReference>
<accession>A0A1S1V6N3</accession>
<evidence type="ECO:0000256" key="4">
    <source>
        <dbReference type="ARBA" id="ARBA00022982"/>
    </source>
</evidence>
<dbReference type="EMBL" id="MKIE01000007">
    <property type="protein sequence ID" value="OHW61787.1"/>
    <property type="molecule type" value="Genomic_DNA"/>
</dbReference>
<dbReference type="CDD" id="cd03172">
    <property type="entry name" value="SORL_classII"/>
    <property type="match status" value="1"/>
</dbReference>
<proteinExistence type="inferred from homology"/>
<feature type="domain" description="Desulfoferrodoxin ferrous iron-binding" evidence="6">
    <location>
        <begin position="10"/>
        <end position="116"/>
    </location>
</feature>
<dbReference type="RefSeq" id="WP_071063781.1">
    <property type="nucleotide sequence ID" value="NZ_MKIE01000007.1"/>
</dbReference>
<dbReference type="AlphaFoldDB" id="A0A1S1V6N3"/>
<dbReference type="EC" id="1.15.1.2" evidence="7"/>
<keyword evidence="8" id="KW-1185">Reference proteome</keyword>
<evidence type="ECO:0000313" key="8">
    <source>
        <dbReference type="Proteomes" id="UP000180254"/>
    </source>
</evidence>
<protein>
    <submittedName>
        <fullName evidence="7">Putative superoxide reductase</fullName>
        <ecNumber evidence="7">1.15.1.2</ecNumber>
    </submittedName>
</protein>
<dbReference type="Pfam" id="PF01880">
    <property type="entry name" value="Desulfoferrodox"/>
    <property type="match status" value="1"/>
</dbReference>
<reference evidence="7 8" key="1">
    <citation type="submission" date="2016-09" db="EMBL/GenBank/DDBJ databases">
        <title>Genome sequence of Eubacterium angustum.</title>
        <authorList>
            <person name="Poehlein A."/>
            <person name="Daniel R."/>
        </authorList>
    </citation>
    <scope>NUCLEOTIDE SEQUENCE [LARGE SCALE GENOMIC DNA]</scope>
    <source>
        <strain evidence="7 8">DSM 1989</strain>
    </source>
</reference>
<dbReference type="OrthoDB" id="9814936at2"/>
<dbReference type="PANTHER" id="PTHR36541:SF1">
    <property type="entry name" value="SUPEROXIDE REDUCTASE-RELATED"/>
    <property type="match status" value="1"/>
</dbReference>
<dbReference type="PANTHER" id="PTHR36541">
    <property type="entry name" value="SUPEROXIDE REDUCTASE-RELATED"/>
    <property type="match status" value="1"/>
</dbReference>
<keyword evidence="4" id="KW-0249">Electron transport</keyword>
<sequence length="123" mass="13537">MSIGQFLQSGDWKGEKHVPAILAPSSVKAGEEVDIKVVVGEEIKHPNTLEHQIKWIKVLFKPADAKFPVEIADFQFAAHGEFDVFSEPAGTVSVKLPKSGTVYAMSYCNIHGLWENSLDISVE</sequence>
<gene>
    <name evidence="7" type="ORF">EUAN_17900</name>
</gene>
<organism evidence="7 8">
    <name type="scientific">Andreesenia angusta</name>
    <dbReference type="NCBI Taxonomy" id="39480"/>
    <lineage>
        <taxon>Bacteria</taxon>
        <taxon>Bacillati</taxon>
        <taxon>Bacillota</taxon>
        <taxon>Tissierellia</taxon>
        <taxon>Tissierellales</taxon>
        <taxon>Gottschalkiaceae</taxon>
        <taxon>Andreesenia</taxon>
    </lineage>
</organism>
<dbReference type="Gene3D" id="2.60.40.730">
    <property type="entry name" value="SOR catalytic domain"/>
    <property type="match status" value="1"/>
</dbReference>
<dbReference type="SUPFAM" id="SSF49367">
    <property type="entry name" value="Superoxide reductase-like"/>
    <property type="match status" value="1"/>
</dbReference>
<keyword evidence="7" id="KW-0560">Oxidoreductase</keyword>
<dbReference type="InterPro" id="IPR036073">
    <property type="entry name" value="Desulfoferrodoxin_Fe-bd_dom_sf"/>
</dbReference>
<dbReference type="InterPro" id="IPR051233">
    <property type="entry name" value="Desulfoferrodoxin_SOR"/>
</dbReference>
<name>A0A1S1V6N3_9FIRM</name>
<dbReference type="NCBIfam" id="TIGR00332">
    <property type="entry name" value="neela_ferrous"/>
    <property type="match status" value="1"/>
</dbReference>
<evidence type="ECO:0000256" key="2">
    <source>
        <dbReference type="ARBA" id="ARBA00022448"/>
    </source>
</evidence>
<comment type="caution">
    <text evidence="7">The sequence shown here is derived from an EMBL/GenBank/DDBJ whole genome shotgun (WGS) entry which is preliminary data.</text>
</comment>
<comment type="similarity">
    <text evidence="1">Belongs to the desulfoferrodoxin family.</text>
</comment>
<keyword evidence="3" id="KW-0479">Metal-binding</keyword>
<evidence type="ECO:0000313" key="7">
    <source>
        <dbReference type="EMBL" id="OHW61787.1"/>
    </source>
</evidence>
<dbReference type="STRING" id="39480.EUAN_17900"/>
<evidence type="ECO:0000256" key="5">
    <source>
        <dbReference type="ARBA" id="ARBA00023004"/>
    </source>
</evidence>
<keyword evidence="5" id="KW-0408">Iron</keyword>
<dbReference type="GO" id="GO:0005506">
    <property type="term" value="F:iron ion binding"/>
    <property type="evidence" value="ECO:0007669"/>
    <property type="project" value="InterPro"/>
</dbReference>
<dbReference type="Proteomes" id="UP000180254">
    <property type="component" value="Unassembled WGS sequence"/>
</dbReference>